<dbReference type="AlphaFoldDB" id="A8GLM7"/>
<organism evidence="1">
    <name type="scientific">Serratia proteamaculans (strain 568)</name>
    <dbReference type="NCBI Taxonomy" id="399741"/>
    <lineage>
        <taxon>Bacteria</taxon>
        <taxon>Pseudomonadati</taxon>
        <taxon>Pseudomonadota</taxon>
        <taxon>Gammaproteobacteria</taxon>
        <taxon>Enterobacterales</taxon>
        <taxon>Yersiniaceae</taxon>
        <taxon>Serratia</taxon>
    </lineage>
</organism>
<dbReference type="OrthoDB" id="6871774at2"/>
<gene>
    <name evidence="1" type="ordered locus">Spro_4925</name>
</gene>
<name>A8GLM7_SERP5</name>
<dbReference type="HOGENOM" id="CLU_082961_1_0_6"/>
<dbReference type="KEGG" id="spe:Spro_4925"/>
<accession>A8GLM7</accession>
<reference evidence="1" key="1">
    <citation type="submission" date="2007-09" db="EMBL/GenBank/DDBJ databases">
        <title>Complete sequence of plasmid of Serratia proteamaculans 568.</title>
        <authorList>
            <consortium name="US DOE Joint Genome Institute"/>
            <person name="Copeland A."/>
            <person name="Lucas S."/>
            <person name="Lapidus A."/>
            <person name="Barry K."/>
            <person name="Glavina del Rio T."/>
            <person name="Dalin E."/>
            <person name="Tice H."/>
            <person name="Pitluck S."/>
            <person name="Chain P."/>
            <person name="Malfatti S."/>
            <person name="Shin M."/>
            <person name="Vergez L."/>
            <person name="Schmutz J."/>
            <person name="Larimer F."/>
            <person name="Land M."/>
            <person name="Hauser L."/>
            <person name="Kyrpides N."/>
            <person name="Kim E."/>
            <person name="Taghavi S."/>
            <person name="Newman L."/>
            <person name="Vangronsveld J."/>
            <person name="van der Lelie D."/>
            <person name="Richardson P."/>
        </authorList>
    </citation>
    <scope>NUCLEOTIDE SEQUENCE [LARGE SCALE GENOMIC DNA]</scope>
    <source>
        <strain evidence="1">568</strain>
        <plasmid evidence="1">pSPRO01</plasmid>
    </source>
</reference>
<keyword evidence="1" id="KW-0614">Plasmid</keyword>
<geneLocation type="plasmid" evidence="1">
    <name>pSPRO01</name>
</geneLocation>
<sequence length="238" mass="26306">MASNIEVKMDFAAKAVEQQLKRIESREIPFAMALAATRTAKVAQKAIKKEIGKVFDNPTPWILNSTYVLAASKKDPRAVVYGREWGGTPAATTLTPQIEGGERKYKRSEGHLRAAGYIPNGWQIAPGPGAKRDKYGNINRGQMQQILSGLRAHHDPQQNKARGSSSEFFVIRPGERHSLHPGVWHRVGKGVSLVLTFIKPPHYQQRLDWYGVAQSAGDAVLVEEVTRAIDDILAKAFS</sequence>
<proteinExistence type="predicted"/>
<protein>
    <submittedName>
        <fullName evidence="1">Uncharacterized protein</fullName>
    </submittedName>
</protein>
<dbReference type="eggNOG" id="ENOG5032SUA">
    <property type="taxonomic scope" value="Bacteria"/>
</dbReference>
<dbReference type="EMBL" id="CP000827">
    <property type="protein sequence ID" value="ABV44017.1"/>
    <property type="molecule type" value="Genomic_DNA"/>
</dbReference>
<evidence type="ECO:0000313" key="1">
    <source>
        <dbReference type="EMBL" id="ABV44017.1"/>
    </source>
</evidence>